<dbReference type="InterPro" id="IPR036196">
    <property type="entry name" value="Ptyr_pPase_sf"/>
</dbReference>
<dbReference type="InterPro" id="IPR017867">
    <property type="entry name" value="Tyr_phospatase_low_mol_wt"/>
</dbReference>
<reference evidence="7 8" key="1">
    <citation type="journal article" date="2017" name="Elife">
        <title>Extensive horizontal gene transfer in cheese-associated bacteria.</title>
        <authorList>
            <person name="Bonham K.S."/>
            <person name="Wolfe B.E."/>
            <person name="Dutton R.J."/>
        </authorList>
    </citation>
    <scope>NUCLEOTIDE SEQUENCE [LARGE SCALE GENOMIC DNA]</scope>
    <source>
        <strain evidence="7 8">341_9</strain>
    </source>
</reference>
<feature type="active site" evidence="5">
    <location>
        <position position="15"/>
    </location>
</feature>
<evidence type="ECO:0000256" key="3">
    <source>
        <dbReference type="ARBA" id="ARBA00022801"/>
    </source>
</evidence>
<comment type="similarity">
    <text evidence="1">Belongs to the low molecular weight phosphotyrosine protein phosphatase family.</text>
</comment>
<gene>
    <name evidence="7" type="ORF">CIK66_07730</name>
</gene>
<keyword evidence="8" id="KW-1185">Reference proteome</keyword>
<keyword evidence="3" id="KW-0378">Hydrolase</keyword>
<comment type="caution">
    <text evidence="7">The sequence shown here is derived from an EMBL/GenBank/DDBJ whole genome shotgun (WGS) entry which is preliminary data.</text>
</comment>
<evidence type="ECO:0000256" key="2">
    <source>
        <dbReference type="ARBA" id="ARBA00013064"/>
    </source>
</evidence>
<evidence type="ECO:0000256" key="4">
    <source>
        <dbReference type="ARBA" id="ARBA00022912"/>
    </source>
</evidence>
<feature type="domain" description="Phosphotyrosine protein phosphatase I" evidence="6">
    <location>
        <begin position="3"/>
        <end position="153"/>
    </location>
</feature>
<dbReference type="EC" id="3.1.3.48" evidence="2"/>
<sequence>MTYRIVTVCTGNICRSPMAEYALRAALDDAHLGDRVEVSSVGVSDEEAGNTIDRRAGALLRSHGIDPSAHRARQMDRAEILGADLVLALDHDHVGPVRRIAGEDLSERLFMVRDFAPEPVEDTGIRDPWWGDESDFELAWSQIDEATDGIIEHVRAALLAGDTDERTAAHDAEEAR</sequence>
<feature type="active site" description="Proton donor" evidence="5">
    <location>
        <position position="127"/>
    </location>
</feature>
<dbReference type="OrthoDB" id="9784339at2"/>
<dbReference type="InterPro" id="IPR023485">
    <property type="entry name" value="Ptyr_pPase"/>
</dbReference>
<dbReference type="PANTHER" id="PTHR11717:SF7">
    <property type="entry name" value="LOW MOLECULAR WEIGHT PHOSPHOTYROSINE PROTEIN PHOSPHATASE"/>
    <property type="match status" value="1"/>
</dbReference>
<dbReference type="PANTHER" id="PTHR11717">
    <property type="entry name" value="LOW MOLECULAR WEIGHT PROTEIN TYROSINE PHOSPHATASE"/>
    <property type="match status" value="1"/>
</dbReference>
<evidence type="ECO:0000256" key="5">
    <source>
        <dbReference type="PIRSR" id="PIRSR617867-1"/>
    </source>
</evidence>
<dbReference type="SUPFAM" id="SSF52788">
    <property type="entry name" value="Phosphotyrosine protein phosphatases I"/>
    <property type="match status" value="1"/>
</dbReference>
<dbReference type="Gene3D" id="3.40.50.2300">
    <property type="match status" value="1"/>
</dbReference>
<organism evidence="7 8">
    <name type="scientific">Brachybacterium alimentarium</name>
    <dbReference type="NCBI Taxonomy" id="47845"/>
    <lineage>
        <taxon>Bacteria</taxon>
        <taxon>Bacillati</taxon>
        <taxon>Actinomycetota</taxon>
        <taxon>Actinomycetes</taxon>
        <taxon>Micrococcales</taxon>
        <taxon>Dermabacteraceae</taxon>
        <taxon>Brachybacterium</taxon>
    </lineage>
</organism>
<dbReference type="AlphaFoldDB" id="A0A2A3YJS6"/>
<dbReference type="SMART" id="SM00226">
    <property type="entry name" value="LMWPc"/>
    <property type="match status" value="1"/>
</dbReference>
<dbReference type="CDD" id="cd16343">
    <property type="entry name" value="LMWPTP"/>
    <property type="match status" value="1"/>
</dbReference>
<dbReference type="GO" id="GO:0004725">
    <property type="term" value="F:protein tyrosine phosphatase activity"/>
    <property type="evidence" value="ECO:0007669"/>
    <property type="project" value="UniProtKB-EC"/>
</dbReference>
<dbReference type="EMBL" id="NRGR01000013">
    <property type="protein sequence ID" value="PCC39596.1"/>
    <property type="molecule type" value="Genomic_DNA"/>
</dbReference>
<evidence type="ECO:0000313" key="7">
    <source>
        <dbReference type="EMBL" id="PCC39596.1"/>
    </source>
</evidence>
<evidence type="ECO:0000256" key="1">
    <source>
        <dbReference type="ARBA" id="ARBA00011063"/>
    </source>
</evidence>
<protein>
    <recommendedName>
        <fullName evidence="2">protein-tyrosine-phosphatase</fullName>
        <ecNumber evidence="2">3.1.3.48</ecNumber>
    </recommendedName>
</protein>
<dbReference type="InterPro" id="IPR050438">
    <property type="entry name" value="LMW_PTPase"/>
</dbReference>
<feature type="active site" description="Nucleophile" evidence="5">
    <location>
        <position position="9"/>
    </location>
</feature>
<name>A0A2A3YJS6_9MICO</name>
<dbReference type="Pfam" id="PF01451">
    <property type="entry name" value="LMWPc"/>
    <property type="match status" value="1"/>
</dbReference>
<accession>A0A2A3YJS6</accession>
<dbReference type="Proteomes" id="UP000218598">
    <property type="component" value="Unassembled WGS sequence"/>
</dbReference>
<evidence type="ECO:0000313" key="8">
    <source>
        <dbReference type="Proteomes" id="UP000218598"/>
    </source>
</evidence>
<proteinExistence type="inferred from homology"/>
<dbReference type="PRINTS" id="PR00719">
    <property type="entry name" value="LMWPTPASE"/>
</dbReference>
<evidence type="ECO:0000259" key="6">
    <source>
        <dbReference type="SMART" id="SM00226"/>
    </source>
</evidence>
<dbReference type="RefSeq" id="WP_096196934.1">
    <property type="nucleotide sequence ID" value="NZ_JBQQOD010000004.1"/>
</dbReference>
<keyword evidence="4" id="KW-0904">Protein phosphatase</keyword>